<dbReference type="PANTHER" id="PTHR43806:SF11">
    <property type="entry name" value="CEREVISIN-RELATED"/>
    <property type="match status" value="1"/>
</dbReference>
<dbReference type="Pfam" id="PF00082">
    <property type="entry name" value="Peptidase_S8"/>
    <property type="match status" value="1"/>
</dbReference>
<feature type="domain" description="Peptidase S8/S53" evidence="5">
    <location>
        <begin position="91"/>
        <end position="343"/>
    </location>
</feature>
<evidence type="ECO:0000256" key="2">
    <source>
        <dbReference type="ARBA" id="ARBA00022670"/>
    </source>
</evidence>
<dbReference type="PANTHER" id="PTHR43806">
    <property type="entry name" value="PEPTIDASE S8"/>
    <property type="match status" value="1"/>
</dbReference>
<dbReference type="RefSeq" id="WP_252663127.1">
    <property type="nucleotide sequence ID" value="NZ_CP098611.1"/>
</dbReference>
<evidence type="ECO:0000256" key="4">
    <source>
        <dbReference type="ARBA" id="ARBA00022825"/>
    </source>
</evidence>
<evidence type="ECO:0000313" key="7">
    <source>
        <dbReference type="Proteomes" id="UP001056708"/>
    </source>
</evidence>
<dbReference type="SUPFAM" id="SSF49785">
    <property type="entry name" value="Galactose-binding domain-like"/>
    <property type="match status" value="1"/>
</dbReference>
<dbReference type="InterPro" id="IPR050131">
    <property type="entry name" value="Peptidase_S8_subtilisin-like"/>
</dbReference>
<dbReference type="InterPro" id="IPR008979">
    <property type="entry name" value="Galactose-bd-like_sf"/>
</dbReference>
<evidence type="ECO:0000313" key="6">
    <source>
        <dbReference type="EMBL" id="USR91095.1"/>
    </source>
</evidence>
<evidence type="ECO:0000259" key="5">
    <source>
        <dbReference type="Pfam" id="PF00082"/>
    </source>
</evidence>
<dbReference type="EMBL" id="CP098611">
    <property type="protein sequence ID" value="USR91095.1"/>
    <property type="molecule type" value="Genomic_DNA"/>
</dbReference>
<name>A0ABY5APF6_9CYAN</name>
<dbReference type="SUPFAM" id="SSF52743">
    <property type="entry name" value="Subtilisin-like"/>
    <property type="match status" value="1"/>
</dbReference>
<evidence type="ECO:0000256" key="3">
    <source>
        <dbReference type="ARBA" id="ARBA00022801"/>
    </source>
</evidence>
<sequence length="529" mass="57691">MTRFILGMVMAIALGWFHPLVATSSTGEGGIQAERLHNSPYNLLGRKIAIGQVEIGRPGQFGIDKGVPPEEELAPDLAGIFLRDRAAVPGSNVDGHAHGVASVMVSSHKQRLGVAPQARLYSSASSPDRGGNRQGQHCLSAQQVAEQNSDDVRAINFSFGEPLWLDPRPDAVLDGNALLTLCIDWSANHHNTLYVIAGNQGQGGIPIPTDHYNGINVASSHAHNGRYDQVDVSNLGNVFEPPFDRLVGLETNVDGRLLISLLAPGRDVKLLSQQGEVFPSTGTSFASPHVVGTVALLQEYGDRQLRENAPHWSLDARQNQVMKAVILNSADKVADSGDGLRQGMTRTIGDRQGGNWLTSEAHRNPKVPVHRDMGTGHLNAHRAYQQFSPGQWSASEPVPAMGWDFNQIASTQVKDYVLDAPLKAESYVAATLTWNRQVDLNDSNGDGRYDINESFRDRGLNDLNLYLMPADSDNIDEAIAASTSEVDSLEHLFQAVPRNGRYKLRVVYQRQVNDPAQDYAIAWWTVPDA</sequence>
<keyword evidence="4" id="KW-0720">Serine protease</keyword>
<dbReference type="Proteomes" id="UP001056708">
    <property type="component" value="Chromosome"/>
</dbReference>
<gene>
    <name evidence="6" type="ORF">NEA10_20085</name>
</gene>
<dbReference type="InterPro" id="IPR000209">
    <property type="entry name" value="Peptidase_S8/S53_dom"/>
</dbReference>
<dbReference type="PROSITE" id="PS00138">
    <property type="entry name" value="SUBTILASE_SER"/>
    <property type="match status" value="1"/>
</dbReference>
<comment type="similarity">
    <text evidence="1">Belongs to the peptidase S8 family.</text>
</comment>
<dbReference type="InterPro" id="IPR036852">
    <property type="entry name" value="Peptidase_S8/S53_dom_sf"/>
</dbReference>
<reference evidence="6" key="1">
    <citation type="submission" date="2022-06" db="EMBL/GenBank/DDBJ databases">
        <title>Genome sequence of Phormidium yuhuli AB48 isolated from an industrial photobioreactor environment.</title>
        <authorList>
            <person name="Qiu Y."/>
            <person name="Noonan A.J.C."/>
            <person name="Dofher K."/>
            <person name="Koch M."/>
            <person name="Kieft B."/>
            <person name="Lin X."/>
            <person name="Ziels R.M."/>
            <person name="Hallam S.J."/>
        </authorList>
    </citation>
    <scope>NUCLEOTIDE SEQUENCE</scope>
    <source>
        <strain evidence="6">AB48</strain>
    </source>
</reference>
<keyword evidence="7" id="KW-1185">Reference proteome</keyword>
<accession>A0ABY5APF6</accession>
<dbReference type="InterPro" id="IPR023828">
    <property type="entry name" value="Peptidase_S8_Ser-AS"/>
</dbReference>
<keyword evidence="3" id="KW-0378">Hydrolase</keyword>
<organism evidence="6 7">
    <name type="scientific">Phormidium yuhuli AB48</name>
    <dbReference type="NCBI Taxonomy" id="2940671"/>
    <lineage>
        <taxon>Bacteria</taxon>
        <taxon>Bacillati</taxon>
        <taxon>Cyanobacteriota</taxon>
        <taxon>Cyanophyceae</taxon>
        <taxon>Oscillatoriophycideae</taxon>
        <taxon>Oscillatoriales</taxon>
        <taxon>Oscillatoriaceae</taxon>
        <taxon>Phormidium</taxon>
        <taxon>Phormidium yuhuli</taxon>
    </lineage>
</organism>
<keyword evidence="2" id="KW-0645">Protease</keyword>
<dbReference type="Gene3D" id="3.40.50.200">
    <property type="entry name" value="Peptidase S8/S53 domain"/>
    <property type="match status" value="1"/>
</dbReference>
<protein>
    <submittedName>
        <fullName evidence="6">S8 family serine peptidase</fullName>
    </submittedName>
</protein>
<evidence type="ECO:0000256" key="1">
    <source>
        <dbReference type="ARBA" id="ARBA00011073"/>
    </source>
</evidence>
<proteinExistence type="inferred from homology"/>